<keyword evidence="2" id="KW-0274">FAD</keyword>
<evidence type="ECO:0000256" key="3">
    <source>
        <dbReference type="ARBA" id="ARBA00023002"/>
    </source>
</evidence>
<dbReference type="Proteomes" id="UP000481252">
    <property type="component" value="Unassembled WGS sequence"/>
</dbReference>
<reference evidence="5 6" key="1">
    <citation type="submission" date="2020-02" db="EMBL/GenBank/DDBJ databases">
        <title>Genome sequence of the type strain CGMCC 1.15528 of Mesorhizobium zhangyense.</title>
        <authorList>
            <person name="Gao J."/>
            <person name="Sun J."/>
        </authorList>
    </citation>
    <scope>NUCLEOTIDE SEQUENCE [LARGE SCALE GENOMIC DNA]</scope>
    <source>
        <strain evidence="5 6">CGMCC 1.15528</strain>
    </source>
</reference>
<keyword evidence="1" id="KW-0285">Flavoprotein</keyword>
<sequence>MNFAVPEECTALISALEKLLMQAEATAAPVDGSRSFFSRDLDSALEDSGFLDAAGLEEFGPMAAAMVVQEISSRPVIVEAAHSSFLRALALPEWPRPVAVLTGKFDQATRFLGVARSVVLLGENEARVCRIEGKDTIATAPFFAYPMARLADPAACLARSEVVADAALVRRLLLVATACELSGILKGALFSVTDYVKNRRQFGRAIGSFQAVQHRLAMCASTIAAGEWLARRAAVSGSLEDAVMAAGYLQESTSRILYDLHQFMGAMGLTLEHPLYRWSYRAKLLLSDLGGASRQLRDVAAITWPETA</sequence>
<evidence type="ECO:0000256" key="2">
    <source>
        <dbReference type="ARBA" id="ARBA00022827"/>
    </source>
</evidence>
<dbReference type="RefSeq" id="WP_165119415.1">
    <property type="nucleotide sequence ID" value="NZ_JAAKZG010000007.1"/>
</dbReference>
<dbReference type="PANTHER" id="PTHR43884">
    <property type="entry name" value="ACYL-COA DEHYDROGENASE"/>
    <property type="match status" value="1"/>
</dbReference>
<dbReference type="GO" id="GO:0003995">
    <property type="term" value="F:acyl-CoA dehydrogenase activity"/>
    <property type="evidence" value="ECO:0007669"/>
    <property type="project" value="TreeGrafter"/>
</dbReference>
<evidence type="ECO:0000259" key="4">
    <source>
        <dbReference type="Pfam" id="PF00441"/>
    </source>
</evidence>
<dbReference type="Gene3D" id="1.20.140.10">
    <property type="entry name" value="Butyryl-CoA Dehydrogenase, subunit A, domain 3"/>
    <property type="match status" value="1"/>
</dbReference>
<comment type="caution">
    <text evidence="5">The sequence shown here is derived from an EMBL/GenBank/DDBJ whole genome shotgun (WGS) entry which is preliminary data.</text>
</comment>
<evidence type="ECO:0000313" key="5">
    <source>
        <dbReference type="EMBL" id="NGN43059.1"/>
    </source>
</evidence>
<gene>
    <name evidence="5" type="ORF">G6N74_18470</name>
</gene>
<keyword evidence="6" id="KW-1185">Reference proteome</keyword>
<dbReference type="AlphaFoldDB" id="A0A7C9R9E5"/>
<proteinExistence type="predicted"/>
<dbReference type="InterPro" id="IPR009075">
    <property type="entry name" value="AcylCo_DH/oxidase_C"/>
</dbReference>
<protein>
    <submittedName>
        <fullName evidence="5">Acyl-CoA dehydrogenase</fullName>
    </submittedName>
</protein>
<keyword evidence="3" id="KW-0560">Oxidoreductase</keyword>
<accession>A0A7C9R9E5</accession>
<dbReference type="SUPFAM" id="SSF47203">
    <property type="entry name" value="Acyl-CoA dehydrogenase C-terminal domain-like"/>
    <property type="match status" value="1"/>
</dbReference>
<evidence type="ECO:0000313" key="6">
    <source>
        <dbReference type="Proteomes" id="UP000481252"/>
    </source>
</evidence>
<feature type="domain" description="Acyl-CoA dehydrogenase/oxidase C-terminal" evidence="4">
    <location>
        <begin position="176"/>
        <end position="293"/>
    </location>
</feature>
<evidence type="ECO:0000256" key="1">
    <source>
        <dbReference type="ARBA" id="ARBA00022630"/>
    </source>
</evidence>
<dbReference type="InterPro" id="IPR036250">
    <property type="entry name" value="AcylCo_DH-like_C"/>
</dbReference>
<dbReference type="Pfam" id="PF00441">
    <property type="entry name" value="Acyl-CoA_dh_1"/>
    <property type="match status" value="1"/>
</dbReference>
<dbReference type="EMBL" id="JAAKZG010000007">
    <property type="protein sequence ID" value="NGN43059.1"/>
    <property type="molecule type" value="Genomic_DNA"/>
</dbReference>
<name>A0A7C9R9E5_9HYPH</name>
<dbReference type="PANTHER" id="PTHR43884:SF20">
    <property type="entry name" value="ACYL-COA DEHYDROGENASE FADE28"/>
    <property type="match status" value="1"/>
</dbReference>
<organism evidence="5 6">
    <name type="scientific">Mesorhizobium zhangyense</name>
    <dbReference type="NCBI Taxonomy" id="1776730"/>
    <lineage>
        <taxon>Bacteria</taxon>
        <taxon>Pseudomonadati</taxon>
        <taxon>Pseudomonadota</taxon>
        <taxon>Alphaproteobacteria</taxon>
        <taxon>Hyphomicrobiales</taxon>
        <taxon>Phyllobacteriaceae</taxon>
        <taxon>Mesorhizobium</taxon>
    </lineage>
</organism>